<dbReference type="PANTHER" id="PTHR31395">
    <property type="entry name" value="SHISA"/>
    <property type="match status" value="1"/>
</dbReference>
<evidence type="ECO:0000256" key="3">
    <source>
        <dbReference type="ARBA" id="ARBA00022989"/>
    </source>
</evidence>
<feature type="compositionally biased region" description="Pro residues" evidence="5">
    <location>
        <begin position="140"/>
        <end position="149"/>
    </location>
</feature>
<dbReference type="EMBL" id="JAXCGZ010002949">
    <property type="protein sequence ID" value="KAK7083480.1"/>
    <property type="molecule type" value="Genomic_DNA"/>
</dbReference>
<feature type="region of interest" description="Disordered" evidence="5">
    <location>
        <begin position="121"/>
        <end position="187"/>
    </location>
</feature>
<comment type="caution">
    <text evidence="7">The sequence shown here is derived from an EMBL/GenBank/DDBJ whole genome shotgun (WGS) entry which is preliminary data.</text>
</comment>
<comment type="subcellular location">
    <subcellularLocation>
        <location evidence="1">Membrane</location>
    </subcellularLocation>
</comment>
<gene>
    <name evidence="7" type="ORF">SK128_014307</name>
</gene>
<evidence type="ECO:0000256" key="2">
    <source>
        <dbReference type="ARBA" id="ARBA00022692"/>
    </source>
</evidence>
<evidence type="ECO:0000256" key="6">
    <source>
        <dbReference type="SAM" id="Phobius"/>
    </source>
</evidence>
<sequence>MQQNNLFVGLAFSTGVPYSWNINSGKTRILGKFRRSILLLDEKESILLHLTVVNDDSLVKEYAAKLPVILGVIRSLILGLIIMCVICCCCCPFCLLHKRRNKGAIHNLNTANVTVTQPLQPMQHQQPYPPAQPYAHQPYPAQPGYPPQQPYSQQPGYPPQQPCPPQQGYPSQPYPPQGTVYPDSTNM</sequence>
<dbReference type="InterPro" id="IPR026910">
    <property type="entry name" value="Shisa"/>
</dbReference>
<feature type="compositionally biased region" description="Pro residues" evidence="5">
    <location>
        <begin position="156"/>
        <end position="176"/>
    </location>
</feature>
<reference evidence="7 8" key="1">
    <citation type="submission" date="2023-11" db="EMBL/GenBank/DDBJ databases">
        <title>Halocaridina rubra genome assembly.</title>
        <authorList>
            <person name="Smith C."/>
        </authorList>
    </citation>
    <scope>NUCLEOTIDE SEQUENCE [LARGE SCALE GENOMIC DNA]</scope>
    <source>
        <strain evidence="7">EP-1</strain>
        <tissue evidence="7">Whole</tissue>
    </source>
</reference>
<accession>A0AAN8XSJ8</accession>
<keyword evidence="2 6" id="KW-0812">Transmembrane</keyword>
<organism evidence="7 8">
    <name type="scientific">Halocaridina rubra</name>
    <name type="common">Hawaiian red shrimp</name>
    <dbReference type="NCBI Taxonomy" id="373956"/>
    <lineage>
        <taxon>Eukaryota</taxon>
        <taxon>Metazoa</taxon>
        <taxon>Ecdysozoa</taxon>
        <taxon>Arthropoda</taxon>
        <taxon>Crustacea</taxon>
        <taxon>Multicrustacea</taxon>
        <taxon>Malacostraca</taxon>
        <taxon>Eumalacostraca</taxon>
        <taxon>Eucarida</taxon>
        <taxon>Decapoda</taxon>
        <taxon>Pleocyemata</taxon>
        <taxon>Caridea</taxon>
        <taxon>Atyoidea</taxon>
        <taxon>Atyidae</taxon>
        <taxon>Halocaridina</taxon>
    </lineage>
</organism>
<evidence type="ECO:0000256" key="5">
    <source>
        <dbReference type="SAM" id="MobiDB-lite"/>
    </source>
</evidence>
<evidence type="ECO:0000256" key="1">
    <source>
        <dbReference type="ARBA" id="ARBA00004370"/>
    </source>
</evidence>
<feature type="transmembrane region" description="Helical" evidence="6">
    <location>
        <begin position="76"/>
        <end position="96"/>
    </location>
</feature>
<dbReference type="AlphaFoldDB" id="A0AAN8XSJ8"/>
<keyword evidence="4 6" id="KW-0472">Membrane</keyword>
<name>A0AAN8XSJ8_HALRR</name>
<proteinExistence type="predicted"/>
<evidence type="ECO:0000313" key="7">
    <source>
        <dbReference type="EMBL" id="KAK7083480.1"/>
    </source>
</evidence>
<keyword evidence="8" id="KW-1185">Reference proteome</keyword>
<protein>
    <submittedName>
        <fullName evidence="7">Uncharacterized protein</fullName>
    </submittedName>
</protein>
<dbReference type="Proteomes" id="UP001381693">
    <property type="component" value="Unassembled WGS sequence"/>
</dbReference>
<evidence type="ECO:0000313" key="8">
    <source>
        <dbReference type="Proteomes" id="UP001381693"/>
    </source>
</evidence>
<dbReference type="GO" id="GO:0016020">
    <property type="term" value="C:membrane"/>
    <property type="evidence" value="ECO:0007669"/>
    <property type="project" value="UniProtKB-SubCell"/>
</dbReference>
<evidence type="ECO:0000256" key="4">
    <source>
        <dbReference type="ARBA" id="ARBA00023136"/>
    </source>
</evidence>
<dbReference type="PANTHER" id="PTHR31395:SF23">
    <property type="entry name" value="GEO05642P1"/>
    <property type="match status" value="1"/>
</dbReference>
<keyword evidence="3 6" id="KW-1133">Transmembrane helix</keyword>